<feature type="compositionally biased region" description="Low complexity" evidence="1">
    <location>
        <begin position="239"/>
        <end position="249"/>
    </location>
</feature>
<dbReference type="SUPFAM" id="SSF54695">
    <property type="entry name" value="POZ domain"/>
    <property type="match status" value="1"/>
</dbReference>
<dbReference type="PROSITE" id="PS50097">
    <property type="entry name" value="BTB"/>
    <property type="match status" value="1"/>
</dbReference>
<gene>
    <name evidence="3" type="ORF">NP233_g8778</name>
</gene>
<feature type="region of interest" description="Disordered" evidence="1">
    <location>
        <begin position="239"/>
        <end position="288"/>
    </location>
</feature>
<evidence type="ECO:0000259" key="2">
    <source>
        <dbReference type="PROSITE" id="PS50097"/>
    </source>
</evidence>
<organism evidence="3 4">
    <name type="scientific">Leucocoprinus birnbaumii</name>
    <dbReference type="NCBI Taxonomy" id="56174"/>
    <lineage>
        <taxon>Eukaryota</taxon>
        <taxon>Fungi</taxon>
        <taxon>Dikarya</taxon>
        <taxon>Basidiomycota</taxon>
        <taxon>Agaricomycotina</taxon>
        <taxon>Agaricomycetes</taxon>
        <taxon>Agaricomycetidae</taxon>
        <taxon>Agaricales</taxon>
        <taxon>Agaricineae</taxon>
        <taxon>Agaricaceae</taxon>
        <taxon>Leucocoprinus</taxon>
    </lineage>
</organism>
<dbReference type="Proteomes" id="UP001213000">
    <property type="component" value="Unassembled WGS sequence"/>
</dbReference>
<protein>
    <recommendedName>
        <fullName evidence="2">BTB domain-containing protein</fullName>
    </recommendedName>
</protein>
<sequence>MTTKPNLNSPTTRMLKHLKEHPVYYHLGGDLTLIVDDTSFRIASIFFARESEVFKDRLSEDLTKTTGPDRNKGKNVTDPDATTNHTIVIEAHEGVSPDDLAELCSIFYNPRFSIYEKSLDSWKTILRLANQWSFNEVKALAFRELENTDKFPIPLVDRIVLYQLYNADKSYLEPLYEKLILRREPLTEQEGEALGMRCTIRISHVRQEMLHAMLPEGATTEPLPTKIKDSITKAVRLIASSSTAPPSTSNGSGKLTVDTRNGSGSGTSPTTSTSNANGTADSTGELPEYADSYPVIRSLYVSNVD</sequence>
<reference evidence="3" key="1">
    <citation type="submission" date="2022-07" db="EMBL/GenBank/DDBJ databases">
        <title>Genome Sequence of Leucocoprinus birnbaumii.</title>
        <authorList>
            <person name="Buettner E."/>
        </authorList>
    </citation>
    <scope>NUCLEOTIDE SEQUENCE</scope>
    <source>
        <strain evidence="3">VT141</strain>
    </source>
</reference>
<keyword evidence="4" id="KW-1185">Reference proteome</keyword>
<name>A0AAD5VLW7_9AGAR</name>
<evidence type="ECO:0000256" key="1">
    <source>
        <dbReference type="SAM" id="MobiDB-lite"/>
    </source>
</evidence>
<dbReference type="InterPro" id="IPR011333">
    <property type="entry name" value="SKP1/BTB/POZ_sf"/>
</dbReference>
<dbReference type="InterPro" id="IPR000210">
    <property type="entry name" value="BTB/POZ_dom"/>
</dbReference>
<feature type="region of interest" description="Disordered" evidence="1">
    <location>
        <begin position="62"/>
        <end position="81"/>
    </location>
</feature>
<dbReference type="Gene3D" id="3.30.710.10">
    <property type="entry name" value="Potassium Channel Kv1.1, Chain A"/>
    <property type="match status" value="1"/>
</dbReference>
<dbReference type="AlphaFoldDB" id="A0AAD5VLW7"/>
<feature type="compositionally biased region" description="Low complexity" evidence="1">
    <location>
        <begin position="266"/>
        <end position="283"/>
    </location>
</feature>
<feature type="compositionally biased region" description="Basic and acidic residues" evidence="1">
    <location>
        <begin position="62"/>
        <end position="77"/>
    </location>
</feature>
<accession>A0AAD5VLW7</accession>
<evidence type="ECO:0000313" key="4">
    <source>
        <dbReference type="Proteomes" id="UP001213000"/>
    </source>
</evidence>
<evidence type="ECO:0000313" key="3">
    <source>
        <dbReference type="EMBL" id="KAJ3563686.1"/>
    </source>
</evidence>
<proteinExistence type="predicted"/>
<comment type="caution">
    <text evidence="3">The sequence shown here is derived from an EMBL/GenBank/DDBJ whole genome shotgun (WGS) entry which is preliminary data.</text>
</comment>
<feature type="domain" description="BTB" evidence="2">
    <location>
        <begin position="29"/>
        <end position="116"/>
    </location>
</feature>
<dbReference type="EMBL" id="JANIEX010000732">
    <property type="protein sequence ID" value="KAJ3563686.1"/>
    <property type="molecule type" value="Genomic_DNA"/>
</dbReference>